<evidence type="ECO:0000313" key="4">
    <source>
        <dbReference type="Proteomes" id="UP001180020"/>
    </source>
</evidence>
<feature type="region of interest" description="Disordered" evidence="1">
    <location>
        <begin position="80"/>
        <end position="115"/>
    </location>
</feature>
<feature type="domain" description="1,3-beta-glucan synthase component FKS1-like" evidence="2">
    <location>
        <begin position="149"/>
        <end position="265"/>
    </location>
</feature>
<accession>A0AAV9CDJ8</accession>
<dbReference type="GO" id="GO:0046527">
    <property type="term" value="F:glucosyltransferase activity"/>
    <property type="evidence" value="ECO:0007669"/>
    <property type="project" value="TreeGrafter"/>
</dbReference>
<dbReference type="AlphaFoldDB" id="A0AAV9CDJ8"/>
<organism evidence="3 4">
    <name type="scientific">Acorus calamus</name>
    <name type="common">Sweet flag</name>
    <dbReference type="NCBI Taxonomy" id="4465"/>
    <lineage>
        <taxon>Eukaryota</taxon>
        <taxon>Viridiplantae</taxon>
        <taxon>Streptophyta</taxon>
        <taxon>Embryophyta</taxon>
        <taxon>Tracheophyta</taxon>
        <taxon>Spermatophyta</taxon>
        <taxon>Magnoliopsida</taxon>
        <taxon>Liliopsida</taxon>
        <taxon>Acoraceae</taxon>
        <taxon>Acorus</taxon>
    </lineage>
</organism>
<comment type="caution">
    <text evidence="3">The sequence shown here is derived from an EMBL/GenBank/DDBJ whole genome shotgun (WGS) entry which is preliminary data.</text>
</comment>
<reference evidence="3" key="2">
    <citation type="submission" date="2023-06" db="EMBL/GenBank/DDBJ databases">
        <authorList>
            <person name="Ma L."/>
            <person name="Liu K.-W."/>
            <person name="Li Z."/>
            <person name="Hsiao Y.-Y."/>
            <person name="Qi Y."/>
            <person name="Fu T."/>
            <person name="Tang G."/>
            <person name="Zhang D."/>
            <person name="Sun W.-H."/>
            <person name="Liu D.-K."/>
            <person name="Li Y."/>
            <person name="Chen G.-Z."/>
            <person name="Liu X.-D."/>
            <person name="Liao X.-Y."/>
            <person name="Jiang Y.-T."/>
            <person name="Yu X."/>
            <person name="Hao Y."/>
            <person name="Huang J."/>
            <person name="Zhao X.-W."/>
            <person name="Ke S."/>
            <person name="Chen Y.-Y."/>
            <person name="Wu W.-L."/>
            <person name="Hsu J.-L."/>
            <person name="Lin Y.-F."/>
            <person name="Huang M.-D."/>
            <person name="Li C.-Y."/>
            <person name="Huang L."/>
            <person name="Wang Z.-W."/>
            <person name="Zhao X."/>
            <person name="Zhong W.-Y."/>
            <person name="Peng D.-H."/>
            <person name="Ahmad S."/>
            <person name="Lan S."/>
            <person name="Zhang J.-S."/>
            <person name="Tsai W.-C."/>
            <person name="Van De Peer Y."/>
            <person name="Liu Z.-J."/>
        </authorList>
    </citation>
    <scope>NUCLEOTIDE SEQUENCE</scope>
    <source>
        <strain evidence="3">CP</strain>
        <tissue evidence="3">Leaves</tissue>
    </source>
</reference>
<dbReference type="Pfam" id="PF14288">
    <property type="entry name" value="FKS1_dom1"/>
    <property type="match status" value="1"/>
</dbReference>
<dbReference type="Proteomes" id="UP001180020">
    <property type="component" value="Unassembled WGS sequence"/>
</dbReference>
<dbReference type="InterPro" id="IPR026899">
    <property type="entry name" value="FKS1-like_dom1"/>
</dbReference>
<dbReference type="GO" id="GO:0005886">
    <property type="term" value="C:plasma membrane"/>
    <property type="evidence" value="ECO:0007669"/>
    <property type="project" value="TreeGrafter"/>
</dbReference>
<dbReference type="PANTHER" id="PTHR12741:SF7">
    <property type="entry name" value="CALLOSE SYNTHASE 12"/>
    <property type="match status" value="1"/>
</dbReference>
<evidence type="ECO:0000313" key="3">
    <source>
        <dbReference type="EMBL" id="KAK1286192.1"/>
    </source>
</evidence>
<feature type="region of interest" description="Disordered" evidence="1">
    <location>
        <begin position="1"/>
        <end position="22"/>
    </location>
</feature>
<keyword evidence="4" id="KW-1185">Reference proteome</keyword>
<protein>
    <submittedName>
        <fullName evidence="3">Callose synthase 12</fullName>
    </submittedName>
</protein>
<dbReference type="SMART" id="SM01205">
    <property type="entry name" value="FKS1_dom1"/>
    <property type="match status" value="1"/>
</dbReference>
<dbReference type="PANTHER" id="PTHR12741">
    <property type="entry name" value="LYST-INTERACTING PROTEIN LIP5 DOPAMINE RESPONSIVE PROTEIN DRG-1"/>
    <property type="match status" value="1"/>
</dbReference>
<evidence type="ECO:0000256" key="1">
    <source>
        <dbReference type="SAM" id="MobiDB-lite"/>
    </source>
</evidence>
<gene>
    <name evidence="3" type="primary">CALS12</name>
    <name evidence="3" type="ORF">QJS10_CPB20g01862</name>
</gene>
<evidence type="ECO:0000259" key="2">
    <source>
        <dbReference type="SMART" id="SM01205"/>
    </source>
</evidence>
<sequence length="275" mass="31291">MSLRQRHQARPQPPPPPDEELEEPYNIIPIHNLLADHPSLRYPEVRAAAAALRAVGELRRRRSSVDGFHGPPRLARILLRVPARQRPQPARAPRPPPLKRADAPPAAAGQHRRPRPRCVRRLRKKLLHNYTSWCAYLGRKSNMLVSDPRGDLLYSALYLLVWGEAGNLRFAPECICYIYHHLAFELHRILADYIDSNTGHPANPAVSGEGAFLERIIVPFYKILKAEVGASRDGTAPHSAWRNYDDINEYFWNRHCFERIGWPINESPTSSATAP</sequence>
<name>A0AAV9CDJ8_ACOCL</name>
<proteinExistence type="predicted"/>
<reference evidence="3" key="1">
    <citation type="journal article" date="2023" name="Nat. Commun.">
        <title>Diploid and tetraploid genomes of Acorus and the evolution of monocots.</title>
        <authorList>
            <person name="Ma L."/>
            <person name="Liu K.W."/>
            <person name="Li Z."/>
            <person name="Hsiao Y.Y."/>
            <person name="Qi Y."/>
            <person name="Fu T."/>
            <person name="Tang G.D."/>
            <person name="Zhang D."/>
            <person name="Sun W.H."/>
            <person name="Liu D.K."/>
            <person name="Li Y."/>
            <person name="Chen G.Z."/>
            <person name="Liu X.D."/>
            <person name="Liao X.Y."/>
            <person name="Jiang Y.T."/>
            <person name="Yu X."/>
            <person name="Hao Y."/>
            <person name="Huang J."/>
            <person name="Zhao X.W."/>
            <person name="Ke S."/>
            <person name="Chen Y.Y."/>
            <person name="Wu W.L."/>
            <person name="Hsu J.L."/>
            <person name="Lin Y.F."/>
            <person name="Huang M.D."/>
            <person name="Li C.Y."/>
            <person name="Huang L."/>
            <person name="Wang Z.W."/>
            <person name="Zhao X."/>
            <person name="Zhong W.Y."/>
            <person name="Peng D.H."/>
            <person name="Ahmad S."/>
            <person name="Lan S."/>
            <person name="Zhang J.S."/>
            <person name="Tsai W.C."/>
            <person name="Van de Peer Y."/>
            <person name="Liu Z.J."/>
        </authorList>
    </citation>
    <scope>NUCLEOTIDE SEQUENCE</scope>
    <source>
        <strain evidence="3">CP</strain>
    </source>
</reference>
<dbReference type="EMBL" id="JAUJYO010000020">
    <property type="protein sequence ID" value="KAK1286192.1"/>
    <property type="molecule type" value="Genomic_DNA"/>
</dbReference>